<accession>A0A068WXJ7</accession>
<comment type="subcellular location">
    <subcellularLocation>
        <location evidence="1">Membrane</location>
        <topology evidence="1">Multi-pass membrane protein</topology>
    </subcellularLocation>
</comment>
<dbReference type="InterPro" id="IPR002110">
    <property type="entry name" value="Ankyrin_rpt"/>
</dbReference>
<organism evidence="7">
    <name type="scientific">Echinococcus granulosus</name>
    <name type="common">Hydatid tapeworm</name>
    <dbReference type="NCBI Taxonomy" id="6210"/>
    <lineage>
        <taxon>Eukaryota</taxon>
        <taxon>Metazoa</taxon>
        <taxon>Spiralia</taxon>
        <taxon>Lophotrochozoa</taxon>
        <taxon>Platyhelminthes</taxon>
        <taxon>Cestoda</taxon>
        <taxon>Eucestoda</taxon>
        <taxon>Cyclophyllidea</taxon>
        <taxon>Taeniidae</taxon>
        <taxon>Echinococcus</taxon>
        <taxon>Echinococcus granulosus group</taxon>
    </lineage>
</organism>
<evidence type="ECO:0000256" key="3">
    <source>
        <dbReference type="ARBA" id="ARBA00022989"/>
    </source>
</evidence>
<keyword evidence="2 5" id="KW-0812">Transmembrane</keyword>
<evidence type="ECO:0000256" key="5">
    <source>
        <dbReference type="SAM" id="Phobius"/>
    </source>
</evidence>
<dbReference type="Gene3D" id="1.25.40.20">
    <property type="entry name" value="Ankyrin repeat-containing domain"/>
    <property type="match status" value="1"/>
</dbReference>
<evidence type="ECO:0000256" key="4">
    <source>
        <dbReference type="ARBA" id="ARBA00023136"/>
    </source>
</evidence>
<reference evidence="7 8" key="1">
    <citation type="journal article" date="2013" name="Nature">
        <title>The genomes of four tapeworm species reveal adaptations to parasitism.</title>
        <authorList>
            <person name="Tsai I.J."/>
            <person name="Zarowiecki M."/>
            <person name="Holroyd N."/>
            <person name="Garciarrubio A."/>
            <person name="Sanchez-Flores A."/>
            <person name="Brooks K.L."/>
            <person name="Tracey A."/>
            <person name="Bobes R.J."/>
            <person name="Fragoso G."/>
            <person name="Sciutto E."/>
            <person name="Aslett M."/>
            <person name="Beasley H."/>
            <person name="Bennett H.M."/>
            <person name="Cai J."/>
            <person name="Camicia F."/>
            <person name="Clark R."/>
            <person name="Cucher M."/>
            <person name="De Silva N."/>
            <person name="Day T.A."/>
            <person name="Deplazes P."/>
            <person name="Estrada K."/>
            <person name="Fernandez C."/>
            <person name="Holland P.W."/>
            <person name="Hou J."/>
            <person name="Hu S."/>
            <person name="Huckvale T."/>
            <person name="Hung S.S."/>
            <person name="Kamenetzky L."/>
            <person name="Keane J.A."/>
            <person name="Kiss F."/>
            <person name="Koziol U."/>
            <person name="Lambert O."/>
            <person name="Liu K."/>
            <person name="Luo X."/>
            <person name="Luo Y."/>
            <person name="Macchiaroli N."/>
            <person name="Nichol S."/>
            <person name="Paps J."/>
            <person name="Parkinson J."/>
            <person name="Pouchkina-Stantcheva N."/>
            <person name="Riddiford N."/>
            <person name="Rosenzvit M."/>
            <person name="Salinas G."/>
            <person name="Wasmuth J.D."/>
            <person name="Zamanian M."/>
            <person name="Zheng Y."/>
            <person name="Cai X."/>
            <person name="Soberon X."/>
            <person name="Olson P.D."/>
            <person name="Laclette J.P."/>
            <person name="Brehm K."/>
            <person name="Berriman M."/>
            <person name="Garciarrubio A."/>
            <person name="Bobes R.J."/>
            <person name="Fragoso G."/>
            <person name="Sanchez-Flores A."/>
            <person name="Estrada K."/>
            <person name="Cevallos M.A."/>
            <person name="Morett E."/>
            <person name="Gonzalez V."/>
            <person name="Portillo T."/>
            <person name="Ochoa-Leyva A."/>
            <person name="Jose M.V."/>
            <person name="Sciutto E."/>
            <person name="Landa A."/>
            <person name="Jimenez L."/>
            <person name="Valdes V."/>
            <person name="Carrero J.C."/>
            <person name="Larralde C."/>
            <person name="Morales-Montor J."/>
            <person name="Limon-Lason J."/>
            <person name="Soberon X."/>
            <person name="Laclette J.P."/>
        </authorList>
    </citation>
    <scope>NUCLEOTIDE SEQUENCE [LARGE SCALE GENOMIC DNA]</scope>
</reference>
<feature type="transmembrane region" description="Helical" evidence="5">
    <location>
        <begin position="866"/>
        <end position="888"/>
    </location>
</feature>
<dbReference type="GO" id="GO:0099604">
    <property type="term" value="F:ligand-gated calcium channel activity"/>
    <property type="evidence" value="ECO:0007669"/>
    <property type="project" value="TreeGrafter"/>
</dbReference>
<reference evidence="7" key="2">
    <citation type="submission" date="2014-06" db="EMBL/GenBank/DDBJ databases">
        <authorList>
            <person name="Aslett M."/>
        </authorList>
    </citation>
    <scope>NUCLEOTIDE SEQUENCE</scope>
</reference>
<feature type="transmembrane region" description="Helical" evidence="5">
    <location>
        <begin position="823"/>
        <end position="845"/>
    </location>
</feature>
<evidence type="ECO:0000256" key="1">
    <source>
        <dbReference type="ARBA" id="ARBA00004141"/>
    </source>
</evidence>
<evidence type="ECO:0000256" key="2">
    <source>
        <dbReference type="ARBA" id="ARBA00022692"/>
    </source>
</evidence>
<dbReference type="Proteomes" id="UP000492820">
    <property type="component" value="Unassembled WGS sequence"/>
</dbReference>
<dbReference type="PANTHER" id="PTHR13800:SF12">
    <property type="entry name" value="TRANSIENT RECEPTOR POTENTIAL CATION CHANNEL SUBFAMILY M MEMBER-LIKE 2"/>
    <property type="match status" value="1"/>
</dbReference>
<proteinExistence type="predicted"/>
<feature type="transmembrane region" description="Helical" evidence="5">
    <location>
        <begin position="728"/>
        <end position="749"/>
    </location>
</feature>
<feature type="transmembrane region" description="Helical" evidence="5">
    <location>
        <begin position="795"/>
        <end position="811"/>
    </location>
</feature>
<reference evidence="9" key="3">
    <citation type="submission" date="2020-10" db="UniProtKB">
        <authorList>
            <consortium name="WormBaseParasite"/>
        </authorList>
    </citation>
    <scope>IDENTIFICATION</scope>
</reference>
<keyword evidence="3 5" id="KW-1133">Transmembrane helix</keyword>
<protein>
    <submittedName>
        <fullName evidence="7 9">Transient receptor potential cation channel</fullName>
    </submittedName>
</protein>
<keyword evidence="7" id="KW-0675">Receptor</keyword>
<feature type="domain" description="Ion transport" evidence="6">
    <location>
        <begin position="734"/>
        <end position="980"/>
    </location>
</feature>
<feature type="transmembrane region" description="Helical" evidence="5">
    <location>
        <begin position="947"/>
        <end position="972"/>
    </location>
</feature>
<dbReference type="InterPro" id="IPR005821">
    <property type="entry name" value="Ion_trans_dom"/>
</dbReference>
<dbReference type="PANTHER" id="PTHR13800">
    <property type="entry name" value="TRANSIENT RECEPTOR POTENTIAL CATION CHANNEL, SUBFAMILY M, MEMBER 6"/>
    <property type="match status" value="1"/>
</dbReference>
<feature type="transmembrane region" description="Helical" evidence="5">
    <location>
        <begin position="586"/>
        <end position="605"/>
    </location>
</feature>
<name>A0A068WXJ7_ECHGR</name>
<dbReference type="SUPFAM" id="SSF48403">
    <property type="entry name" value="Ankyrin repeat"/>
    <property type="match status" value="1"/>
</dbReference>
<dbReference type="Pfam" id="PF12796">
    <property type="entry name" value="Ank_2"/>
    <property type="match status" value="1"/>
</dbReference>
<evidence type="ECO:0000313" key="7">
    <source>
        <dbReference type="EMBL" id="CDS24834.1"/>
    </source>
</evidence>
<dbReference type="InterPro" id="IPR050927">
    <property type="entry name" value="TRPM"/>
</dbReference>
<dbReference type="GO" id="GO:0005886">
    <property type="term" value="C:plasma membrane"/>
    <property type="evidence" value="ECO:0007669"/>
    <property type="project" value="TreeGrafter"/>
</dbReference>
<dbReference type="EMBL" id="LK028626">
    <property type="protein sequence ID" value="CDS24834.1"/>
    <property type="molecule type" value="Genomic_DNA"/>
</dbReference>
<sequence length="1445" mass="165819">MLQTKITPFKTLLFSTLANTLQSQASITSQEGINVIHVAAAVGDYLALRMLLQCKDAPISNVDKSKRTALHYAAQTNIETVIILLTHSKGLLKCTDIDDLTPLQFIQHEQRGSMHHFLEFHTELYNAGERDAQKLNSGDKKAVNLRRLIEAPLILDSYVCTILPMRQDSICECCNTRGYNHEKLSVNAEFMKVIASRESGFVRRPTNTFGQFEKAFSPIVSQGTKEIWVKCASACRNIYPERSICTDDKDVTKLSNEKDPLERLGALSNKTWILTDGKEKGVGDVISKAVRGYAEAYGMQQLQVIGLVPWRRLYNSHLLRCNDYLDTGGLAKALEIFVNFMKHLLQGESHGSFYPRWSNCKYNLDSLIERAKGVMEFESSDGPHIRDILDRAYLLEFITTTSEGAHEMDARILQSLIKPELFEGIDEEESWDFKIGIALSLNRTDFLPENMFTRVHWKGKKGMKEVLTKCLVGNNTNFIRLLVDSGFPLHEYIDESLLVKLYKADFDSNVPQLINWSQIDHLISGIIGFEIGNQIRAKRSRSPTSYSIDEIWSETDMPEESKNGEESLLQLLIWSFLSRRFELSHLIWTLMKDSIPAALILAFVARRMRSQQQSLRERPLYGNLSQLLLAEESHSVHFVEHQACQTCVENMWNQNLSANTQPVSYLVSLLAGVILPPLVPLLAEYDYSSYKHFERQDDVQGNAMEKNSSKATYKRRIVDFYRAPCVRFAYSAFCSVLLLILYSAVLLTVRSDSIIHPWEIILHVSLGLTMFQHVCNAIKTHKSVKQYFGNTRNRLLLLTLFFYVSGNLHYLDSRIKGFGVLAGLARLSLSSCLLCACAFILHFLVLSRYIGPKLMMIITMVKCDMLPFLAIIGVFWLTFSLFTVAMIYRPHGPENMGQHVHEILHLARNNFFSMFGEFDIADNVADIAKEEEECTRFGECTYAGAQYIYPIIMIVYVLLTHVLLINLLIAMFTERYDKMEYMSKQLWAMQKFGLVKSFANAPPLPFPYVVIWPFISVFHLCYRLFQHQPTDDTPFCFEVDETRQGQIINWAKFRSLDYHHRHSNAFQWLKTQARQGKLHKKMWWSGIEGKEYQESQITTIGTRLATELIERRLQAIEMRLSAAAAGALNDQKATSGPSIAVLEEDGKIVSRSQSKWFDSIHMSKFTDPEVEIKEVCNFTYDRHTVAYFSNPQDDIMPRSLTRFVPWTEELLNYEPKVLDCVERILPDWSEEEMKERMSKPKASDTVLRNPTGRTGIAGRGILPVFGANPAVVVVLISEEKLYNHGSEVKEEVLRRVLLRGCPRRKYQLPWFLCKHTAECNQLECMQSLMIAYMHAMAKEASKFNSNQSLTYRLIIEELDKCPVRLCHMGELEDWINSDNAWIDVTAINVRIPSTFQFWELIPQIFSTPTSKARWEEMSELPLIKNSHFSCLAYFQEAFIRHQAQR</sequence>
<dbReference type="Pfam" id="PF00520">
    <property type="entry name" value="Ion_trans"/>
    <property type="match status" value="1"/>
</dbReference>
<dbReference type="WBParaSite" id="EgrG_000334200">
    <property type="protein sequence ID" value="EgrG_000334200"/>
    <property type="gene ID" value="EgrG_000334200"/>
</dbReference>
<evidence type="ECO:0000259" key="6">
    <source>
        <dbReference type="Pfam" id="PF00520"/>
    </source>
</evidence>
<evidence type="ECO:0000313" key="9">
    <source>
        <dbReference type="WBParaSite" id="EgrG_000334200"/>
    </source>
</evidence>
<dbReference type="SMART" id="SM00248">
    <property type="entry name" value="ANK"/>
    <property type="match status" value="3"/>
</dbReference>
<keyword evidence="4 5" id="KW-0472">Membrane</keyword>
<dbReference type="OrthoDB" id="6251179at2759"/>
<gene>
    <name evidence="7" type="ORF">EgrG_000334200</name>
</gene>
<dbReference type="InterPro" id="IPR036770">
    <property type="entry name" value="Ankyrin_rpt-contain_sf"/>
</dbReference>
<evidence type="ECO:0000313" key="8">
    <source>
        <dbReference type="Proteomes" id="UP000492820"/>
    </source>
</evidence>